<sequence>MSPMRTVPLGATGMRASNVISGMMRIADRSDEQIRALYDAAREVGIDVFDHADLYGFNHRGGGYHHCEQRFARALKLAPAEREQIILQTKTGIISDPWGYDHSYEHIVASAEESLRALGTDYLDILLLHRPDALVEPEEVARAFDHLESTGKVRSFGVSNHTPRQIDLLATAVSQPIVVNQVQLSITHSTIITQGLAANIVPSQDSLTRDGGGLVEHARIHSTTLQAWSPFHTGLGPGTLMDSPDHPELVEELRRLAEKYGAAPAAIAVAWIARHPAGIQTVVGTTTPQRLREAAAGSDIPLTRGEWYGLVRAAGHHVP</sequence>
<dbReference type="Gene3D" id="3.20.20.100">
    <property type="entry name" value="NADP-dependent oxidoreductase domain"/>
    <property type="match status" value="1"/>
</dbReference>
<dbReference type="Pfam" id="PF00248">
    <property type="entry name" value="Aldo_ket_red"/>
    <property type="match status" value="1"/>
</dbReference>
<dbReference type="Proteomes" id="UP000824496">
    <property type="component" value="Chromosome"/>
</dbReference>
<dbReference type="EMBL" id="AP025017">
    <property type="protein sequence ID" value="BDA65264.1"/>
    <property type="molecule type" value="Genomic_DNA"/>
</dbReference>
<feature type="domain" description="NADP-dependent oxidoreductase" evidence="1">
    <location>
        <begin position="20"/>
        <end position="306"/>
    </location>
</feature>
<dbReference type="PANTHER" id="PTHR43364">
    <property type="entry name" value="NADH-SPECIFIC METHYLGLYOXAL REDUCTASE-RELATED"/>
    <property type="match status" value="1"/>
</dbReference>
<organism evidence="2 3">
    <name type="scientific">Actinomyces capricornis</name>
    <dbReference type="NCBI Taxonomy" id="2755559"/>
    <lineage>
        <taxon>Bacteria</taxon>
        <taxon>Bacillati</taxon>
        <taxon>Actinomycetota</taxon>
        <taxon>Actinomycetes</taxon>
        <taxon>Actinomycetales</taxon>
        <taxon>Actinomycetaceae</taxon>
        <taxon>Actinomyces</taxon>
    </lineage>
</organism>
<keyword evidence="3" id="KW-1185">Reference proteome</keyword>
<protein>
    <submittedName>
        <fullName evidence="2">Aldo/keto reductase</fullName>
    </submittedName>
</protein>
<reference evidence="2 3" key="1">
    <citation type="submission" date="2021-08" db="EMBL/GenBank/DDBJ databases">
        <title>Whole genome sequence of novel Actinomyces species strain MAS-1.</title>
        <authorList>
            <person name="Saito M."/>
            <person name="Kuwahara N."/>
            <person name="Takizawa T."/>
            <person name="Gotouda H."/>
            <person name="Ochiai T."/>
        </authorList>
    </citation>
    <scope>NUCLEOTIDE SEQUENCE [LARGE SCALE GENOMIC DNA]</scope>
    <source>
        <strain evidence="2 3">MAS-1</strain>
    </source>
</reference>
<dbReference type="SUPFAM" id="SSF51430">
    <property type="entry name" value="NAD(P)-linked oxidoreductase"/>
    <property type="match status" value="1"/>
</dbReference>
<evidence type="ECO:0000313" key="2">
    <source>
        <dbReference type="EMBL" id="BDA65264.1"/>
    </source>
</evidence>
<gene>
    <name evidence="2" type="ORF">MANAM107_20980</name>
</gene>
<dbReference type="PANTHER" id="PTHR43364:SF1">
    <property type="entry name" value="OXIDOREDUCTASE YDHF"/>
    <property type="match status" value="1"/>
</dbReference>
<evidence type="ECO:0000313" key="3">
    <source>
        <dbReference type="Proteomes" id="UP000824496"/>
    </source>
</evidence>
<dbReference type="InterPro" id="IPR050523">
    <property type="entry name" value="AKR_Detox_Biosynth"/>
</dbReference>
<dbReference type="RefSeq" id="WP_223908126.1">
    <property type="nucleotide sequence ID" value="NZ_AP025017.1"/>
</dbReference>
<dbReference type="InterPro" id="IPR036812">
    <property type="entry name" value="NAD(P)_OxRdtase_dom_sf"/>
</dbReference>
<accession>A0ABN6K6E9</accession>
<evidence type="ECO:0000259" key="1">
    <source>
        <dbReference type="Pfam" id="PF00248"/>
    </source>
</evidence>
<dbReference type="InterPro" id="IPR023210">
    <property type="entry name" value="NADP_OxRdtase_dom"/>
</dbReference>
<proteinExistence type="predicted"/>
<name>A0ABN6K6E9_9ACTO</name>